<dbReference type="Proteomes" id="UP001165587">
    <property type="component" value="Unassembled WGS sequence"/>
</dbReference>
<evidence type="ECO:0000256" key="2">
    <source>
        <dbReference type="ARBA" id="ARBA00004950"/>
    </source>
</evidence>
<comment type="pathway">
    <text evidence="2 13">Cofactor biosynthesis; NAD(+) biosynthesis; iminoaspartate from L-aspartate (oxidase route): step 1/1.</text>
</comment>
<dbReference type="InterPro" id="IPR003953">
    <property type="entry name" value="FAD-dep_OxRdtase_2_FAD-bd"/>
</dbReference>
<dbReference type="Gene3D" id="3.50.50.60">
    <property type="entry name" value="FAD/NAD(P)-binding domain"/>
    <property type="match status" value="1"/>
</dbReference>
<evidence type="ECO:0000256" key="5">
    <source>
        <dbReference type="ARBA" id="ARBA00021901"/>
    </source>
</evidence>
<comment type="catalytic activity">
    <reaction evidence="11">
        <text>L-aspartate + O2 = iminosuccinate + H2O2</text>
        <dbReference type="Rhea" id="RHEA:25876"/>
        <dbReference type="ChEBI" id="CHEBI:15379"/>
        <dbReference type="ChEBI" id="CHEBI:16240"/>
        <dbReference type="ChEBI" id="CHEBI:29991"/>
        <dbReference type="ChEBI" id="CHEBI:77875"/>
        <dbReference type="EC" id="1.4.3.16"/>
    </reaction>
    <physiologicalReaction direction="left-to-right" evidence="11">
        <dbReference type="Rhea" id="RHEA:25877"/>
    </physiologicalReaction>
</comment>
<reference evidence="17" key="1">
    <citation type="submission" date="2022-08" db="EMBL/GenBank/DDBJ databases">
        <authorList>
            <person name="Deng Y."/>
            <person name="Han X.-F."/>
            <person name="Zhang Y.-Q."/>
        </authorList>
    </citation>
    <scope>NUCLEOTIDE SEQUENCE</scope>
    <source>
        <strain evidence="17">CPCC 203407</strain>
    </source>
</reference>
<dbReference type="InterPro" id="IPR037099">
    <property type="entry name" value="Fum_R/Succ_DH_flav-like_C_sf"/>
</dbReference>
<keyword evidence="18" id="KW-1185">Reference proteome</keyword>
<organism evidence="17 18">
    <name type="scientific">Herbiconiux oxytropis</name>
    <dbReference type="NCBI Taxonomy" id="2970915"/>
    <lineage>
        <taxon>Bacteria</taxon>
        <taxon>Bacillati</taxon>
        <taxon>Actinomycetota</taxon>
        <taxon>Actinomycetes</taxon>
        <taxon>Micrococcales</taxon>
        <taxon>Microbacteriaceae</taxon>
        <taxon>Herbiconiux</taxon>
    </lineage>
</organism>
<evidence type="ECO:0000313" key="18">
    <source>
        <dbReference type="Proteomes" id="UP001165587"/>
    </source>
</evidence>
<dbReference type="SUPFAM" id="SSF46977">
    <property type="entry name" value="Succinate dehydrogenase/fumarate reductase flavoprotein C-terminal domain"/>
    <property type="match status" value="1"/>
</dbReference>
<accession>A0AA41XBQ2</accession>
<evidence type="ECO:0000256" key="3">
    <source>
        <dbReference type="ARBA" id="ARBA00008562"/>
    </source>
</evidence>
<evidence type="ECO:0000256" key="11">
    <source>
        <dbReference type="ARBA" id="ARBA00048305"/>
    </source>
</evidence>
<proteinExistence type="inferred from homology"/>
<dbReference type="SUPFAM" id="SSF56425">
    <property type="entry name" value="Succinate dehydrogenase/fumarate reductase flavoprotein, catalytic domain"/>
    <property type="match status" value="1"/>
</dbReference>
<evidence type="ECO:0000256" key="8">
    <source>
        <dbReference type="ARBA" id="ARBA00022827"/>
    </source>
</evidence>
<feature type="domain" description="Fumarate reductase/succinate dehydrogenase flavoprotein-like C-terminal" evidence="16">
    <location>
        <begin position="508"/>
        <end position="592"/>
    </location>
</feature>
<dbReference type="InterPro" id="IPR005288">
    <property type="entry name" value="NadB"/>
</dbReference>
<protein>
    <recommendedName>
        <fullName evidence="5 12">L-aspartate oxidase</fullName>
        <ecNumber evidence="4 12">1.4.3.16</ecNumber>
    </recommendedName>
</protein>
<comment type="caution">
    <text evidence="17">The sequence shown here is derived from an EMBL/GenBank/DDBJ whole genome shotgun (WGS) entry which is preliminary data.</text>
</comment>
<dbReference type="EMBL" id="JANLCK010000002">
    <property type="protein sequence ID" value="MCS5725281.1"/>
    <property type="molecule type" value="Genomic_DNA"/>
</dbReference>
<dbReference type="FunFam" id="3.90.700.10:FF:000002">
    <property type="entry name" value="L-aspartate oxidase"/>
    <property type="match status" value="1"/>
</dbReference>
<dbReference type="NCBIfam" id="TIGR00551">
    <property type="entry name" value="nadB"/>
    <property type="match status" value="1"/>
</dbReference>
<evidence type="ECO:0000256" key="10">
    <source>
        <dbReference type="ARBA" id="ARBA00029426"/>
    </source>
</evidence>
<keyword evidence="9 13" id="KW-0560">Oxidoreductase</keyword>
<dbReference type="AlphaFoldDB" id="A0AA41XBQ2"/>
<comment type="similarity">
    <text evidence="3 13">Belongs to the FAD-dependent oxidoreductase 2 family. NadB subfamily.</text>
</comment>
<dbReference type="PANTHER" id="PTHR42716:SF2">
    <property type="entry name" value="L-ASPARTATE OXIDASE, CHLOROPLASTIC"/>
    <property type="match status" value="1"/>
</dbReference>
<gene>
    <name evidence="17" type="primary">nadB</name>
    <name evidence="17" type="ORF">N1028_05170</name>
</gene>
<dbReference type="GO" id="GO:0033765">
    <property type="term" value="F:steroid dehydrogenase activity, acting on the CH-CH group of donors"/>
    <property type="evidence" value="ECO:0007669"/>
    <property type="project" value="UniProtKB-ARBA"/>
</dbReference>
<evidence type="ECO:0000256" key="12">
    <source>
        <dbReference type="NCBIfam" id="TIGR00551"/>
    </source>
</evidence>
<dbReference type="GO" id="GO:0005737">
    <property type="term" value="C:cytoplasm"/>
    <property type="evidence" value="ECO:0007669"/>
    <property type="project" value="UniProtKB-SubCell"/>
</dbReference>
<keyword evidence="7 13" id="KW-0662">Pyridine nucleotide biosynthesis</keyword>
<dbReference type="Gene3D" id="1.20.58.100">
    <property type="entry name" value="Fumarate reductase/succinate dehydrogenase flavoprotein-like, C-terminal domain"/>
    <property type="match status" value="1"/>
</dbReference>
<evidence type="ECO:0000256" key="4">
    <source>
        <dbReference type="ARBA" id="ARBA00012173"/>
    </source>
</evidence>
<evidence type="ECO:0000256" key="6">
    <source>
        <dbReference type="ARBA" id="ARBA00022630"/>
    </source>
</evidence>
<comment type="cofactor">
    <cofactor evidence="1 13">
        <name>FAD</name>
        <dbReference type="ChEBI" id="CHEBI:57692"/>
    </cofactor>
</comment>
<evidence type="ECO:0000256" key="9">
    <source>
        <dbReference type="ARBA" id="ARBA00023002"/>
    </source>
</evidence>
<dbReference type="PANTHER" id="PTHR42716">
    <property type="entry name" value="L-ASPARTATE OXIDASE"/>
    <property type="match status" value="1"/>
</dbReference>
<dbReference type="PRINTS" id="PR00368">
    <property type="entry name" value="FADPNR"/>
</dbReference>
<comment type="subcellular location">
    <subcellularLocation>
        <location evidence="13">Cytoplasm</location>
    </subcellularLocation>
</comment>
<evidence type="ECO:0000256" key="1">
    <source>
        <dbReference type="ARBA" id="ARBA00001974"/>
    </source>
</evidence>
<dbReference type="GO" id="GO:0034628">
    <property type="term" value="P:'de novo' NAD+ biosynthetic process from L-aspartate"/>
    <property type="evidence" value="ECO:0007669"/>
    <property type="project" value="TreeGrafter"/>
</dbReference>
<evidence type="ECO:0000259" key="16">
    <source>
        <dbReference type="Pfam" id="PF02910"/>
    </source>
</evidence>
<dbReference type="InterPro" id="IPR027477">
    <property type="entry name" value="Succ_DH/fumarate_Rdtase_cat_sf"/>
</dbReference>
<dbReference type="RefSeq" id="WP_259525756.1">
    <property type="nucleotide sequence ID" value="NZ_JANLCK010000002.1"/>
</dbReference>
<dbReference type="Pfam" id="PF02910">
    <property type="entry name" value="Succ_DH_flav_C"/>
    <property type="match status" value="1"/>
</dbReference>
<dbReference type="EC" id="1.4.3.16" evidence="4 12"/>
<evidence type="ECO:0000256" key="13">
    <source>
        <dbReference type="RuleBase" id="RU362049"/>
    </source>
</evidence>
<dbReference type="Pfam" id="PF00890">
    <property type="entry name" value="FAD_binding_2"/>
    <property type="match status" value="1"/>
</dbReference>
<name>A0AA41XBQ2_9MICO</name>
<dbReference type="SUPFAM" id="SSF51905">
    <property type="entry name" value="FAD/NAD(P)-binding domain"/>
    <property type="match status" value="1"/>
</dbReference>
<keyword evidence="6 13" id="KW-0285">Flavoprotein</keyword>
<evidence type="ECO:0000256" key="14">
    <source>
        <dbReference type="SAM" id="MobiDB-lite"/>
    </source>
</evidence>
<sequence length="617" mass="62451">MSGSAAAGVGAGGRGNAVTGGPAPRDAGCALGVVIVGSGIAGLTTALTLQRLRPDASITIVTKGSIDDGCTRHAQGGIASAVLPGDSVESHIADTLVAGAGLCDPAAVRVLCEEGPERLRDLLAWGVEFDRVDGGRDEVPGDGVAAGDLAGLDAGREGAHSFHRIVHAGGDATGLSVQNALVRATRAAGIRVLEHAFLADLLLVPAPEPAASGGESWRSVGTAAETGDGSARRRDSGEVGAGPRVGGAVVLREGRREVLEADEVVLASGGAGQLYPFTTNPAVATGDGIAAALRAGAAVADLEFVQFHPTALAVPGCFLVSEAVRGDGAVLRNAAGERFMPAAHPLAELAPRDVVARAIALEMERTGAPVVLDARGLGSEELERRFPTISAACRAAGFDWAREPVPVAPAAHYGMGGVVTDLDGRTSLAGLWAVGEVARTGVHGANRLASNSLLEGLVFGHRAARALARVVASDVGPGASVPVPVSVDRAAVDRAASPSLSPRRRPQREEIQALMWRHVGVLRDAEGLQSAAAALAEWDMSIDARGASGIADLPAASVHELETANLLLLARATVAAALARRESVGAHFRADAGPTSGRRHASGIAARSTTPAEKVLV</sequence>
<comment type="function">
    <text evidence="10">Catalyzes the oxidation of L-aspartate to iminoaspartate, the first step in the de novo biosynthesis of NAD(+).</text>
</comment>
<evidence type="ECO:0000256" key="7">
    <source>
        <dbReference type="ARBA" id="ARBA00022642"/>
    </source>
</evidence>
<dbReference type="GO" id="GO:0008734">
    <property type="term" value="F:L-aspartate oxidase activity"/>
    <property type="evidence" value="ECO:0007669"/>
    <property type="project" value="UniProtKB-UniRule"/>
</dbReference>
<feature type="domain" description="FAD-dependent oxidoreductase 2 FAD-binding" evidence="15">
    <location>
        <begin position="33"/>
        <end position="453"/>
    </location>
</feature>
<dbReference type="InterPro" id="IPR036188">
    <property type="entry name" value="FAD/NAD-bd_sf"/>
</dbReference>
<dbReference type="Gene3D" id="3.90.700.10">
    <property type="entry name" value="Succinate dehydrogenase/fumarate reductase flavoprotein, catalytic domain"/>
    <property type="match status" value="1"/>
</dbReference>
<evidence type="ECO:0000259" key="15">
    <source>
        <dbReference type="Pfam" id="PF00890"/>
    </source>
</evidence>
<feature type="region of interest" description="Disordered" evidence="14">
    <location>
        <begin position="589"/>
        <end position="610"/>
    </location>
</feature>
<keyword evidence="8 13" id="KW-0274">FAD</keyword>
<evidence type="ECO:0000313" key="17">
    <source>
        <dbReference type="EMBL" id="MCS5725281.1"/>
    </source>
</evidence>
<dbReference type="InterPro" id="IPR015939">
    <property type="entry name" value="Fum_Rdtase/Succ_DH_flav-like_C"/>
</dbReference>
<feature type="region of interest" description="Disordered" evidence="14">
    <location>
        <begin position="211"/>
        <end position="241"/>
    </location>
</feature>